<dbReference type="InterPro" id="IPR001810">
    <property type="entry name" value="F-box_dom"/>
</dbReference>
<dbReference type="OrthoDB" id="2351154at2759"/>
<gene>
    <name evidence="2" type="ORF">AMORRO_LOCUS8755</name>
</gene>
<feature type="non-terminal residue" evidence="2">
    <location>
        <position position="101"/>
    </location>
</feature>
<dbReference type="EMBL" id="CAJVPV010007818">
    <property type="protein sequence ID" value="CAG8623266.1"/>
    <property type="molecule type" value="Genomic_DNA"/>
</dbReference>
<reference evidence="2" key="1">
    <citation type="submission" date="2021-06" db="EMBL/GenBank/DDBJ databases">
        <authorList>
            <person name="Kallberg Y."/>
            <person name="Tangrot J."/>
            <person name="Rosling A."/>
        </authorList>
    </citation>
    <scope>NUCLEOTIDE SEQUENCE</scope>
    <source>
        <strain evidence="2">CL551</strain>
    </source>
</reference>
<sequence>MKTFGDLPCECILEIFLYFEENYSTLYKFLFVSRYWCQLVVPILWRNPFYYWWRGSSQPERKRIEINWNSLYRTYIASLNEVEKEILHPYDRRYNHPQPLF</sequence>
<name>A0A9N9D1Y2_9GLOM</name>
<evidence type="ECO:0000259" key="1">
    <source>
        <dbReference type="Pfam" id="PF12937"/>
    </source>
</evidence>
<keyword evidence="3" id="KW-1185">Reference proteome</keyword>
<organism evidence="2 3">
    <name type="scientific">Acaulospora morrowiae</name>
    <dbReference type="NCBI Taxonomy" id="94023"/>
    <lineage>
        <taxon>Eukaryota</taxon>
        <taxon>Fungi</taxon>
        <taxon>Fungi incertae sedis</taxon>
        <taxon>Mucoromycota</taxon>
        <taxon>Glomeromycotina</taxon>
        <taxon>Glomeromycetes</taxon>
        <taxon>Diversisporales</taxon>
        <taxon>Acaulosporaceae</taxon>
        <taxon>Acaulospora</taxon>
    </lineage>
</organism>
<dbReference type="Proteomes" id="UP000789342">
    <property type="component" value="Unassembled WGS sequence"/>
</dbReference>
<protein>
    <submittedName>
        <fullName evidence="2">3109_t:CDS:1</fullName>
    </submittedName>
</protein>
<proteinExistence type="predicted"/>
<dbReference type="Pfam" id="PF12937">
    <property type="entry name" value="F-box-like"/>
    <property type="match status" value="1"/>
</dbReference>
<dbReference type="InterPro" id="IPR036047">
    <property type="entry name" value="F-box-like_dom_sf"/>
</dbReference>
<dbReference type="SUPFAM" id="SSF81383">
    <property type="entry name" value="F-box domain"/>
    <property type="match status" value="1"/>
</dbReference>
<evidence type="ECO:0000313" key="3">
    <source>
        <dbReference type="Proteomes" id="UP000789342"/>
    </source>
</evidence>
<comment type="caution">
    <text evidence="2">The sequence shown here is derived from an EMBL/GenBank/DDBJ whole genome shotgun (WGS) entry which is preliminary data.</text>
</comment>
<feature type="domain" description="F-box" evidence="1">
    <location>
        <begin position="5"/>
        <end position="49"/>
    </location>
</feature>
<dbReference type="AlphaFoldDB" id="A0A9N9D1Y2"/>
<accession>A0A9N9D1Y2</accession>
<evidence type="ECO:0000313" key="2">
    <source>
        <dbReference type="EMBL" id="CAG8623266.1"/>
    </source>
</evidence>